<evidence type="ECO:0000256" key="7">
    <source>
        <dbReference type="ARBA" id="ARBA00023080"/>
    </source>
</evidence>
<name>A0A494Z629_9BACI</name>
<evidence type="ECO:0000256" key="2">
    <source>
        <dbReference type="ARBA" id="ARBA00011738"/>
    </source>
</evidence>
<evidence type="ECO:0000313" key="13">
    <source>
        <dbReference type="Proteomes" id="UP000281813"/>
    </source>
</evidence>
<evidence type="ECO:0000256" key="11">
    <source>
        <dbReference type="RuleBase" id="RU003781"/>
    </source>
</evidence>
<feature type="binding site" evidence="10">
    <location>
        <position position="72"/>
    </location>
    <ligand>
        <name>substrate</name>
    </ligand>
</feature>
<evidence type="ECO:0000256" key="6">
    <source>
        <dbReference type="ARBA" id="ARBA00022842"/>
    </source>
</evidence>
<dbReference type="HAMAP" id="MF_01405">
    <property type="entry name" value="Non_canon_purine_NTPase"/>
    <property type="match status" value="1"/>
</dbReference>
<evidence type="ECO:0000256" key="8">
    <source>
        <dbReference type="ARBA" id="ARBA00051875"/>
    </source>
</evidence>
<comment type="function">
    <text evidence="10">Pyrophosphatase that catalyzes the hydrolysis of nucleoside triphosphates to their monophosphate derivatives, with a high preference for the non-canonical purine nucleotides XTP (xanthosine triphosphate), dITP (deoxyinosine triphosphate) and ITP. Seems to function as a house-cleaning enzyme that removes non-canonical purine nucleotides from the nucleotide pool, thus preventing their incorporation into DNA/RNA and avoiding chromosomal lesions.</text>
</comment>
<gene>
    <name evidence="12" type="ORF">D8M05_03500</name>
</gene>
<dbReference type="GO" id="GO:0009146">
    <property type="term" value="P:purine nucleoside triphosphate catabolic process"/>
    <property type="evidence" value="ECO:0007669"/>
    <property type="project" value="UniProtKB-UniRule"/>
</dbReference>
<dbReference type="InterPro" id="IPR002637">
    <property type="entry name" value="RdgB/HAM1"/>
</dbReference>
<dbReference type="NCBIfam" id="TIGR00042">
    <property type="entry name" value="RdgB/HAM1 family non-canonical purine NTP pyrophosphatase"/>
    <property type="match status" value="1"/>
</dbReference>
<comment type="catalytic activity">
    <reaction evidence="8 10">
        <text>dITP + H2O = dIMP + diphosphate + H(+)</text>
        <dbReference type="Rhea" id="RHEA:28342"/>
        <dbReference type="ChEBI" id="CHEBI:15377"/>
        <dbReference type="ChEBI" id="CHEBI:15378"/>
        <dbReference type="ChEBI" id="CHEBI:33019"/>
        <dbReference type="ChEBI" id="CHEBI:61194"/>
        <dbReference type="ChEBI" id="CHEBI:61382"/>
        <dbReference type="EC" id="3.6.1.66"/>
    </reaction>
</comment>
<dbReference type="GO" id="GO:0000166">
    <property type="term" value="F:nucleotide binding"/>
    <property type="evidence" value="ECO:0007669"/>
    <property type="project" value="UniProtKB-KW"/>
</dbReference>
<evidence type="ECO:0000256" key="10">
    <source>
        <dbReference type="HAMAP-Rule" id="MF_01405"/>
    </source>
</evidence>
<dbReference type="GO" id="GO:0005829">
    <property type="term" value="C:cytosol"/>
    <property type="evidence" value="ECO:0007669"/>
    <property type="project" value="TreeGrafter"/>
</dbReference>
<dbReference type="GO" id="GO:0009117">
    <property type="term" value="P:nucleotide metabolic process"/>
    <property type="evidence" value="ECO:0007669"/>
    <property type="project" value="UniProtKB-KW"/>
</dbReference>
<keyword evidence="4 10" id="KW-0547">Nucleotide-binding</keyword>
<dbReference type="OrthoDB" id="9807456at2"/>
<comment type="caution">
    <text evidence="12">The sequence shown here is derived from an EMBL/GenBank/DDBJ whole genome shotgun (WGS) entry which is preliminary data.</text>
</comment>
<dbReference type="GO" id="GO:0046872">
    <property type="term" value="F:metal ion binding"/>
    <property type="evidence" value="ECO:0007669"/>
    <property type="project" value="UniProtKB-KW"/>
</dbReference>
<accession>A0A494Z629</accession>
<feature type="binding site" evidence="10">
    <location>
        <position position="177"/>
    </location>
    <ligand>
        <name>substrate</name>
    </ligand>
</feature>
<comment type="subunit">
    <text evidence="2 10">Homodimer.</text>
</comment>
<organism evidence="12 13">
    <name type="scientific">Oceanobacillus bengalensis</name>
    <dbReference type="NCBI Taxonomy" id="1435466"/>
    <lineage>
        <taxon>Bacteria</taxon>
        <taxon>Bacillati</taxon>
        <taxon>Bacillota</taxon>
        <taxon>Bacilli</taxon>
        <taxon>Bacillales</taxon>
        <taxon>Bacillaceae</taxon>
        <taxon>Oceanobacillus</taxon>
    </lineage>
</organism>
<dbReference type="PANTHER" id="PTHR11067">
    <property type="entry name" value="INOSINE TRIPHOSPHATE PYROPHOSPHATASE/HAM1 PROTEIN"/>
    <property type="match status" value="1"/>
</dbReference>
<evidence type="ECO:0000256" key="1">
    <source>
        <dbReference type="ARBA" id="ARBA00008023"/>
    </source>
</evidence>
<dbReference type="GO" id="GO:0017111">
    <property type="term" value="F:ribonucleoside triphosphate phosphatase activity"/>
    <property type="evidence" value="ECO:0007669"/>
    <property type="project" value="InterPro"/>
</dbReference>
<keyword evidence="7 10" id="KW-0546">Nucleotide metabolism</keyword>
<dbReference type="GO" id="GO:0036220">
    <property type="term" value="F:ITP diphosphatase activity"/>
    <property type="evidence" value="ECO:0007669"/>
    <property type="project" value="UniProtKB-UniRule"/>
</dbReference>
<evidence type="ECO:0000256" key="4">
    <source>
        <dbReference type="ARBA" id="ARBA00022741"/>
    </source>
</evidence>
<proteinExistence type="inferred from homology"/>
<dbReference type="Proteomes" id="UP000281813">
    <property type="component" value="Unassembled WGS sequence"/>
</dbReference>
<feature type="binding site" evidence="10">
    <location>
        <begin position="154"/>
        <end position="157"/>
    </location>
    <ligand>
        <name>substrate</name>
    </ligand>
</feature>
<sequence length="200" mass="22241">MKEIVIATKNKGKAREFKTFFAKGNIVAKSLLEMERFTPDIEETGKTFEENAALKAEGISRYLDIPVLADDSGLIIDALDGRPGVYSARYAGEDKDDKANMAKVLEELKNTPMDKRTARFICMLAIAIPGKETLFRTGYCEGRIAFEEMGVNGFGYDPIFIPEGYSKTLAELLPEEKNQISHRKNAIDQLEGLLGDLSHV</sequence>
<keyword evidence="3 10" id="KW-0479">Metal-binding</keyword>
<dbReference type="SUPFAM" id="SSF52972">
    <property type="entry name" value="ITPase-like"/>
    <property type="match status" value="1"/>
</dbReference>
<dbReference type="PANTHER" id="PTHR11067:SF9">
    <property type="entry name" value="INOSINE TRIPHOSPHATE PYROPHOSPHATASE"/>
    <property type="match status" value="1"/>
</dbReference>
<dbReference type="EMBL" id="RBZO01000003">
    <property type="protein sequence ID" value="RKQ17963.1"/>
    <property type="molecule type" value="Genomic_DNA"/>
</dbReference>
<protein>
    <recommendedName>
        <fullName evidence="10">dITP/XTP pyrophosphatase</fullName>
        <ecNumber evidence="10">3.6.1.66</ecNumber>
    </recommendedName>
    <alternativeName>
        <fullName evidence="10">Non-canonical purine NTP pyrophosphatase</fullName>
    </alternativeName>
    <alternativeName>
        <fullName evidence="10">Non-standard purine NTP pyrophosphatase</fullName>
    </alternativeName>
    <alternativeName>
        <fullName evidence="10">Nucleoside-triphosphate diphosphatase</fullName>
    </alternativeName>
    <alternativeName>
        <fullName evidence="10">Nucleoside-triphosphate pyrophosphatase</fullName>
        <shortName evidence="10">NTPase</shortName>
    </alternativeName>
</protein>
<evidence type="ECO:0000256" key="3">
    <source>
        <dbReference type="ARBA" id="ARBA00022723"/>
    </source>
</evidence>
<evidence type="ECO:0000256" key="9">
    <source>
        <dbReference type="ARBA" id="ARBA00052017"/>
    </source>
</evidence>
<evidence type="ECO:0000256" key="5">
    <source>
        <dbReference type="ARBA" id="ARBA00022801"/>
    </source>
</evidence>
<dbReference type="NCBIfam" id="NF011397">
    <property type="entry name" value="PRK14822.1"/>
    <property type="match status" value="1"/>
</dbReference>
<comment type="cofactor">
    <cofactor evidence="10">
        <name>Mg(2+)</name>
        <dbReference type="ChEBI" id="CHEBI:18420"/>
    </cofactor>
    <text evidence="10">Binds 1 Mg(2+) ion per subunit.</text>
</comment>
<dbReference type="EC" id="3.6.1.66" evidence="10"/>
<feature type="binding site" evidence="10">
    <location>
        <begin position="182"/>
        <end position="183"/>
    </location>
    <ligand>
        <name>substrate</name>
    </ligand>
</feature>
<feature type="binding site" evidence="10">
    <location>
        <begin position="8"/>
        <end position="13"/>
    </location>
    <ligand>
        <name>substrate</name>
    </ligand>
</feature>
<comment type="catalytic activity">
    <reaction evidence="10">
        <text>ITP + H2O = IMP + diphosphate + H(+)</text>
        <dbReference type="Rhea" id="RHEA:29399"/>
        <dbReference type="ChEBI" id="CHEBI:15377"/>
        <dbReference type="ChEBI" id="CHEBI:15378"/>
        <dbReference type="ChEBI" id="CHEBI:33019"/>
        <dbReference type="ChEBI" id="CHEBI:58053"/>
        <dbReference type="ChEBI" id="CHEBI:61402"/>
        <dbReference type="EC" id="3.6.1.66"/>
    </reaction>
</comment>
<feature type="active site" description="Proton acceptor" evidence="10">
    <location>
        <position position="71"/>
    </location>
</feature>
<dbReference type="FunFam" id="3.90.950.10:FF:000001">
    <property type="entry name" value="dITP/XTP pyrophosphatase"/>
    <property type="match status" value="1"/>
</dbReference>
<reference evidence="12 13" key="1">
    <citation type="journal article" date="2015" name="Antonie Van Leeuwenhoek">
        <title>Oceanobacillus bengalensis sp. nov., a bacterium isolated from seawater of the Bay of Bengal.</title>
        <authorList>
            <person name="Yongchang O."/>
            <person name="Xiang W."/>
            <person name="Wang G."/>
        </authorList>
    </citation>
    <scope>NUCLEOTIDE SEQUENCE [LARGE SCALE GENOMIC DNA]</scope>
    <source>
        <strain evidence="12 13">MCCC 1K00260</strain>
    </source>
</reference>
<dbReference type="RefSeq" id="WP_121128689.1">
    <property type="nucleotide sequence ID" value="NZ_JBHUFK010000023.1"/>
</dbReference>
<dbReference type="GO" id="GO:0036222">
    <property type="term" value="F:XTP diphosphatase activity"/>
    <property type="evidence" value="ECO:0007669"/>
    <property type="project" value="UniProtKB-UniRule"/>
</dbReference>
<feature type="binding site" evidence="10">
    <location>
        <position position="71"/>
    </location>
    <ligand>
        <name>Mg(2+)</name>
        <dbReference type="ChEBI" id="CHEBI:18420"/>
    </ligand>
</feature>
<dbReference type="CDD" id="cd00515">
    <property type="entry name" value="HAM1"/>
    <property type="match status" value="1"/>
</dbReference>
<dbReference type="Pfam" id="PF01725">
    <property type="entry name" value="Ham1p_like"/>
    <property type="match status" value="1"/>
</dbReference>
<keyword evidence="13" id="KW-1185">Reference proteome</keyword>
<comment type="catalytic activity">
    <reaction evidence="9 10">
        <text>XTP + H2O = XMP + diphosphate + H(+)</text>
        <dbReference type="Rhea" id="RHEA:28610"/>
        <dbReference type="ChEBI" id="CHEBI:15377"/>
        <dbReference type="ChEBI" id="CHEBI:15378"/>
        <dbReference type="ChEBI" id="CHEBI:33019"/>
        <dbReference type="ChEBI" id="CHEBI:57464"/>
        <dbReference type="ChEBI" id="CHEBI:61314"/>
        <dbReference type="EC" id="3.6.1.66"/>
    </reaction>
</comment>
<feature type="binding site" evidence="10">
    <location>
        <position position="42"/>
    </location>
    <ligand>
        <name>Mg(2+)</name>
        <dbReference type="ChEBI" id="CHEBI:18420"/>
    </ligand>
</feature>
<dbReference type="InterPro" id="IPR020922">
    <property type="entry name" value="dITP/XTP_pyrophosphatase"/>
</dbReference>
<keyword evidence="6 10" id="KW-0460">Magnesium</keyword>
<dbReference type="Gene3D" id="3.90.950.10">
    <property type="match status" value="1"/>
</dbReference>
<comment type="similarity">
    <text evidence="1 10 11">Belongs to the HAM1 NTPase family.</text>
</comment>
<evidence type="ECO:0000313" key="12">
    <source>
        <dbReference type="EMBL" id="RKQ17963.1"/>
    </source>
</evidence>
<keyword evidence="5 10" id="KW-0378">Hydrolase</keyword>
<dbReference type="AlphaFoldDB" id="A0A494Z629"/>
<dbReference type="InterPro" id="IPR029001">
    <property type="entry name" value="ITPase-like_fam"/>
</dbReference>
<dbReference type="GO" id="GO:0035870">
    <property type="term" value="F:dITP diphosphatase activity"/>
    <property type="evidence" value="ECO:0007669"/>
    <property type="project" value="UniProtKB-UniRule"/>
</dbReference>